<comment type="similarity">
    <text evidence="1">Belongs to the helicase family. UvrD subfamily.</text>
</comment>
<keyword evidence="2" id="KW-0540">Nuclease</keyword>
<comment type="caution">
    <text evidence="19">The sequence shown here is derived from an EMBL/GenBank/DDBJ whole genome shotgun (WGS) entry which is preliminary data.</text>
</comment>
<dbReference type="GO" id="GO:0004527">
    <property type="term" value="F:exonuclease activity"/>
    <property type="evidence" value="ECO:0007669"/>
    <property type="project" value="UniProtKB-KW"/>
</dbReference>
<keyword evidence="4" id="KW-0227">DNA damage</keyword>
<dbReference type="GO" id="GO:0043138">
    <property type="term" value="F:3'-5' DNA helicase activity"/>
    <property type="evidence" value="ECO:0007669"/>
    <property type="project" value="UniProtKB-EC"/>
</dbReference>
<evidence type="ECO:0000256" key="6">
    <source>
        <dbReference type="ARBA" id="ARBA00022806"/>
    </source>
</evidence>
<evidence type="ECO:0000256" key="3">
    <source>
        <dbReference type="ARBA" id="ARBA00022741"/>
    </source>
</evidence>
<evidence type="ECO:0000256" key="13">
    <source>
        <dbReference type="ARBA" id="ARBA00034808"/>
    </source>
</evidence>
<dbReference type="Pfam" id="PF12705">
    <property type="entry name" value="PDDEXK_1"/>
    <property type="match status" value="1"/>
</dbReference>
<dbReference type="PANTHER" id="PTHR11070:SF59">
    <property type="entry name" value="DNA 3'-5' HELICASE"/>
    <property type="match status" value="1"/>
</dbReference>
<dbReference type="PROSITE" id="PS51198">
    <property type="entry name" value="UVRD_HELICASE_ATP_BIND"/>
    <property type="match status" value="1"/>
</dbReference>
<dbReference type="InterPro" id="IPR014016">
    <property type="entry name" value="UvrD-like_ATP-bd"/>
</dbReference>
<keyword evidence="8 15" id="KW-0067">ATP-binding</keyword>
<dbReference type="AlphaFoldDB" id="A0A846TVE9"/>
<dbReference type="Gene3D" id="3.90.320.10">
    <property type="match status" value="1"/>
</dbReference>
<keyword evidence="10" id="KW-0234">DNA repair</keyword>
<accession>A0A846TVE9</accession>
<keyword evidence="7" id="KW-0269">Exonuclease</keyword>
<dbReference type="EMBL" id="JAAVUN010000006">
    <property type="protein sequence ID" value="NKE09207.1"/>
    <property type="molecule type" value="Genomic_DNA"/>
</dbReference>
<dbReference type="InterPro" id="IPR038726">
    <property type="entry name" value="PDDEXK_AddAB-type"/>
</dbReference>
<comment type="catalytic activity">
    <reaction evidence="12">
        <text>Couples ATP hydrolysis with the unwinding of duplex DNA by translocating in the 3'-5' direction.</text>
        <dbReference type="EC" id="5.6.2.4"/>
    </reaction>
</comment>
<keyword evidence="6 15" id="KW-0347">Helicase</keyword>
<evidence type="ECO:0000256" key="2">
    <source>
        <dbReference type="ARBA" id="ARBA00022722"/>
    </source>
</evidence>
<feature type="domain" description="UvrD-like helicase C-terminal" evidence="18">
    <location>
        <begin position="333"/>
        <end position="649"/>
    </location>
</feature>
<feature type="region of interest" description="Disordered" evidence="16">
    <location>
        <begin position="779"/>
        <end position="799"/>
    </location>
</feature>
<keyword evidence="20" id="KW-1185">Reference proteome</keyword>
<evidence type="ECO:0000256" key="7">
    <source>
        <dbReference type="ARBA" id="ARBA00022839"/>
    </source>
</evidence>
<evidence type="ECO:0000256" key="16">
    <source>
        <dbReference type="SAM" id="MobiDB-lite"/>
    </source>
</evidence>
<evidence type="ECO:0000256" key="14">
    <source>
        <dbReference type="ARBA" id="ARBA00048988"/>
    </source>
</evidence>
<evidence type="ECO:0000313" key="20">
    <source>
        <dbReference type="Proteomes" id="UP000521379"/>
    </source>
</evidence>
<proteinExistence type="inferred from homology"/>
<evidence type="ECO:0000256" key="9">
    <source>
        <dbReference type="ARBA" id="ARBA00023125"/>
    </source>
</evidence>
<dbReference type="Pfam" id="PF00580">
    <property type="entry name" value="UvrD-helicase"/>
    <property type="match status" value="1"/>
</dbReference>
<organism evidence="19 20">
    <name type="scientific">Kocuria subflava</name>
    <dbReference type="NCBI Taxonomy" id="1736139"/>
    <lineage>
        <taxon>Bacteria</taxon>
        <taxon>Bacillati</taxon>
        <taxon>Actinomycetota</taxon>
        <taxon>Actinomycetes</taxon>
        <taxon>Micrococcales</taxon>
        <taxon>Micrococcaceae</taxon>
        <taxon>Kocuria</taxon>
    </lineage>
</organism>
<dbReference type="GO" id="GO:0003677">
    <property type="term" value="F:DNA binding"/>
    <property type="evidence" value="ECO:0007669"/>
    <property type="project" value="UniProtKB-KW"/>
</dbReference>
<reference evidence="19 20" key="1">
    <citation type="submission" date="2020-02" db="EMBL/GenBank/DDBJ databases">
        <authorList>
            <person name="Sun Q."/>
        </authorList>
    </citation>
    <scope>NUCLEOTIDE SEQUENCE [LARGE SCALE GENOMIC DNA]</scope>
    <source>
        <strain evidence="19 20">YIM 13062</strain>
    </source>
</reference>
<evidence type="ECO:0000256" key="8">
    <source>
        <dbReference type="ARBA" id="ARBA00022840"/>
    </source>
</evidence>
<dbReference type="Gene3D" id="1.10.10.160">
    <property type="match status" value="1"/>
</dbReference>
<dbReference type="InterPro" id="IPR000212">
    <property type="entry name" value="DNA_helicase_UvrD/REP"/>
</dbReference>
<keyword evidence="5 15" id="KW-0378">Hydrolase</keyword>
<dbReference type="GO" id="GO:0005829">
    <property type="term" value="C:cytosol"/>
    <property type="evidence" value="ECO:0007669"/>
    <property type="project" value="TreeGrafter"/>
</dbReference>
<keyword evidence="9" id="KW-0238">DNA-binding</keyword>
<name>A0A846TVE9_9MICC</name>
<evidence type="ECO:0000256" key="15">
    <source>
        <dbReference type="PROSITE-ProRule" id="PRU00560"/>
    </source>
</evidence>
<evidence type="ECO:0000256" key="5">
    <source>
        <dbReference type="ARBA" id="ARBA00022801"/>
    </source>
</evidence>
<evidence type="ECO:0000313" key="19">
    <source>
        <dbReference type="EMBL" id="NKE09207.1"/>
    </source>
</evidence>
<dbReference type="GO" id="GO:0033202">
    <property type="term" value="C:DNA helicase complex"/>
    <property type="evidence" value="ECO:0007669"/>
    <property type="project" value="TreeGrafter"/>
</dbReference>
<comment type="catalytic activity">
    <reaction evidence="14">
        <text>ATP + H2O = ADP + phosphate + H(+)</text>
        <dbReference type="Rhea" id="RHEA:13065"/>
        <dbReference type="ChEBI" id="CHEBI:15377"/>
        <dbReference type="ChEBI" id="CHEBI:15378"/>
        <dbReference type="ChEBI" id="CHEBI:30616"/>
        <dbReference type="ChEBI" id="CHEBI:43474"/>
        <dbReference type="ChEBI" id="CHEBI:456216"/>
        <dbReference type="EC" id="5.6.2.4"/>
    </reaction>
</comment>
<evidence type="ECO:0000256" key="12">
    <source>
        <dbReference type="ARBA" id="ARBA00034617"/>
    </source>
</evidence>
<dbReference type="EC" id="5.6.2.4" evidence="13"/>
<dbReference type="Gene3D" id="3.40.50.300">
    <property type="entry name" value="P-loop containing nucleotide triphosphate hydrolases"/>
    <property type="match status" value="2"/>
</dbReference>
<keyword evidence="11" id="KW-0413">Isomerase</keyword>
<dbReference type="Gene3D" id="1.10.486.10">
    <property type="entry name" value="PCRA, domain 4"/>
    <property type="match status" value="1"/>
</dbReference>
<feature type="domain" description="UvrD-like helicase ATP-binding" evidence="17">
    <location>
        <begin position="28"/>
        <end position="332"/>
    </location>
</feature>
<dbReference type="PANTHER" id="PTHR11070">
    <property type="entry name" value="UVRD / RECB / PCRA DNA HELICASE FAMILY MEMBER"/>
    <property type="match status" value="1"/>
</dbReference>
<protein>
    <recommendedName>
        <fullName evidence="13">DNA 3'-5' helicase</fullName>
        <ecNumber evidence="13">5.6.2.4</ecNumber>
    </recommendedName>
</protein>
<evidence type="ECO:0000256" key="1">
    <source>
        <dbReference type="ARBA" id="ARBA00009922"/>
    </source>
</evidence>
<sequence length="1155" mass="123869">MLHSPGDHKHALGTADLAVHTVPGLEDLDPGQRRIADLPAGCGPVMVWGGPGTGRTTAVLSLAIQRLRAGMSSENLLVLTPSRASAARLRDALATAAGATMSTPPVRAWQAYAFDVLRRAHVRGLLPGVENPPKLLSGPEQDVLIRELMEGHAQGAGAAVVWPPNLGEAVGTRGFRGEMRELFDRLSEHDISPQRLRQLARELQRPEWAVAAGFREEYQAVRRLRMPEAFDPAALVTEAARVLETNPEFLAEEQQRLQLVIVDDLQEATASIHRLLRVLCAGQDVVTTACPDTVVQGFRGARPDALRDAVRQLGHHGEPMTPMVLERSHRMNSAVQEAWHRVVQRIPAVTAHNLRAARPEPEEDGCAVQAAVLASSTHEARWIGADILRRHLLGGVGLDHMAVVVRNSAALRGLQRHLESLGIPVTTSAAETPVRDEPAVKPLLAALRLVVAQERAGETAQEDIGRDVLEAAQAVELLTSRIGAATAMDIRRLRQRLRYAEIRDGGGRNSDRLLVEALTKPGALDVAQVRSTPAKRVARMLQSGKDALENPNATAETVLWALWEAAGVAYTWQKDALAGGESGRRADRDLDAVVGLFEMAERFVDHLPGAGAGEFLDFLELQELPMDTLAARAPSLASVEIMTPATAAGRQWPVVYVAGVQEGQWPNTALRGALLGADLLGDAAELGVEVARHTSPVTRLNLVRHDELRSFSTAVSRAAECLVVTAVADQDNEPSEFLSLIDPWDHRFHPEAAEQTRPVLTAPRPLTLRALTAQLRAVAQSGAEGNTADDSDSHRVFDQGGPEAVHAEAAARILHHFMRAGTPVAGADPEDWWGLLELSTQEPVLDPDQPVPVSPSRVETIHRSPLDWWVSVARAEAATDTARSLGTLVHAIAEATPDAPSSELIQELERRWPELGLAQNWESEKLKQTAQTMLRKFAQYAIAARKDFGRELVAVEGSFSVLITGGARDALLRGRVDRLEVDDQGRYVVVDLKTGKGDVTGAAVQEHPQLGAYQVALAAGAGQAMAEQAATEQAGAEQAGGTRPAAGNHADANAQTSVPEDPHLEIDVARPGTAVPGGAALVQLGTKAVKVAVRAQDPMPADETWAKELISAAAQLVAGHQFVARHTAENSGSHGLRCRLPGVCPLCSAGRQVTS</sequence>
<dbReference type="InterPro" id="IPR014017">
    <property type="entry name" value="DNA_helicase_UvrD-like_C"/>
</dbReference>
<dbReference type="PROSITE" id="PS51217">
    <property type="entry name" value="UVRD_HELICASE_CTER"/>
    <property type="match status" value="1"/>
</dbReference>
<feature type="compositionally biased region" description="Low complexity" evidence="16">
    <location>
        <begin position="1029"/>
        <end position="1041"/>
    </location>
</feature>
<evidence type="ECO:0000259" key="17">
    <source>
        <dbReference type="PROSITE" id="PS51198"/>
    </source>
</evidence>
<dbReference type="SUPFAM" id="SSF52540">
    <property type="entry name" value="P-loop containing nucleoside triphosphate hydrolases"/>
    <property type="match status" value="1"/>
</dbReference>
<gene>
    <name evidence="19" type="ORF">GTW58_04475</name>
</gene>
<dbReference type="GO" id="GO:0000725">
    <property type="term" value="P:recombinational repair"/>
    <property type="evidence" value="ECO:0007669"/>
    <property type="project" value="TreeGrafter"/>
</dbReference>
<dbReference type="InterPro" id="IPR011604">
    <property type="entry name" value="PDDEXK-like_dom_sf"/>
</dbReference>
<feature type="binding site" evidence="15">
    <location>
        <begin position="49"/>
        <end position="56"/>
    </location>
    <ligand>
        <name>ATP</name>
        <dbReference type="ChEBI" id="CHEBI:30616"/>
    </ligand>
</feature>
<evidence type="ECO:0000256" key="10">
    <source>
        <dbReference type="ARBA" id="ARBA00023204"/>
    </source>
</evidence>
<evidence type="ECO:0000259" key="18">
    <source>
        <dbReference type="PROSITE" id="PS51217"/>
    </source>
</evidence>
<dbReference type="GO" id="GO:0005524">
    <property type="term" value="F:ATP binding"/>
    <property type="evidence" value="ECO:0007669"/>
    <property type="project" value="UniProtKB-UniRule"/>
</dbReference>
<feature type="region of interest" description="Disordered" evidence="16">
    <location>
        <begin position="1029"/>
        <end position="1057"/>
    </location>
</feature>
<dbReference type="InterPro" id="IPR013986">
    <property type="entry name" value="DExx_box_DNA_helicase_dom_sf"/>
</dbReference>
<keyword evidence="3 15" id="KW-0547">Nucleotide-binding</keyword>
<dbReference type="Proteomes" id="UP000521379">
    <property type="component" value="Unassembled WGS sequence"/>
</dbReference>
<evidence type="ECO:0000256" key="11">
    <source>
        <dbReference type="ARBA" id="ARBA00023235"/>
    </source>
</evidence>
<dbReference type="InterPro" id="IPR027417">
    <property type="entry name" value="P-loop_NTPase"/>
</dbReference>
<evidence type="ECO:0000256" key="4">
    <source>
        <dbReference type="ARBA" id="ARBA00022763"/>
    </source>
</evidence>